<accession>A0A3S4ATW6</accession>
<gene>
    <name evidence="2" type="ORF">TT172_LOCUS8323</name>
</gene>
<sequence>DGEDGMGGRARMAGTYTPVHGSLVVWLAGVIFTKADLIAGVRLRLATRREAVYNTPVHPQRPVSLPYRSSGLALFPSTQEDWLPRA</sequence>
<dbReference type="Proteomes" id="UP000289323">
    <property type="component" value="Unassembled WGS sequence"/>
</dbReference>
<feature type="transmembrane region" description="Helical" evidence="1">
    <location>
        <begin position="20"/>
        <end position="39"/>
    </location>
</feature>
<evidence type="ECO:0000313" key="2">
    <source>
        <dbReference type="EMBL" id="SPQ25904.1"/>
    </source>
</evidence>
<evidence type="ECO:0000313" key="3">
    <source>
        <dbReference type="Proteomes" id="UP000289323"/>
    </source>
</evidence>
<evidence type="ECO:0000256" key="1">
    <source>
        <dbReference type="SAM" id="Phobius"/>
    </source>
</evidence>
<reference evidence="2 3" key="1">
    <citation type="submission" date="2018-04" db="EMBL/GenBank/DDBJ databases">
        <authorList>
            <person name="Huttner S."/>
            <person name="Dainat J."/>
        </authorList>
    </citation>
    <scope>NUCLEOTIDE SEQUENCE [LARGE SCALE GENOMIC DNA]</scope>
</reference>
<dbReference type="EMBL" id="OUUZ01000015">
    <property type="protein sequence ID" value="SPQ25904.1"/>
    <property type="molecule type" value="Genomic_DNA"/>
</dbReference>
<name>A0A3S4ATW6_9PEZI</name>
<keyword evidence="1" id="KW-0812">Transmembrane</keyword>
<proteinExistence type="predicted"/>
<dbReference type="AlphaFoldDB" id="A0A3S4ATW6"/>
<feature type="non-terminal residue" evidence="2">
    <location>
        <position position="1"/>
    </location>
</feature>
<organism evidence="2 3">
    <name type="scientific">Thermothielavioides terrestris</name>
    <dbReference type="NCBI Taxonomy" id="2587410"/>
    <lineage>
        <taxon>Eukaryota</taxon>
        <taxon>Fungi</taxon>
        <taxon>Dikarya</taxon>
        <taxon>Ascomycota</taxon>
        <taxon>Pezizomycotina</taxon>
        <taxon>Sordariomycetes</taxon>
        <taxon>Sordariomycetidae</taxon>
        <taxon>Sordariales</taxon>
        <taxon>Chaetomiaceae</taxon>
        <taxon>Thermothielavioides</taxon>
    </lineage>
</organism>
<keyword evidence="1" id="KW-1133">Transmembrane helix</keyword>
<keyword evidence="1" id="KW-0472">Membrane</keyword>
<protein>
    <submittedName>
        <fullName evidence="2">8c0aec17-a00b-451a-a0c6-be881ee64140</fullName>
    </submittedName>
</protein>